<dbReference type="EMBL" id="DS178271">
    <property type="protein sequence ID" value="EFP78718.2"/>
    <property type="molecule type" value="Genomic_DNA"/>
</dbReference>
<evidence type="ECO:0000313" key="2">
    <source>
        <dbReference type="Proteomes" id="UP000008783"/>
    </source>
</evidence>
<dbReference type="KEGG" id="pgr:PGTG_04674"/>
<dbReference type="Proteomes" id="UP000008783">
    <property type="component" value="Unassembled WGS sequence"/>
</dbReference>
<dbReference type="PANTHER" id="PTHR31912:SF34">
    <property type="entry name" value="NOTOCHORD-RELATED PROTEIN"/>
    <property type="match status" value="1"/>
</dbReference>
<dbReference type="InParanoid" id="E3K3R6"/>
<evidence type="ECO:0000313" key="1">
    <source>
        <dbReference type="EMBL" id="EFP78718.2"/>
    </source>
</evidence>
<dbReference type="GeneID" id="10536655"/>
<protein>
    <submittedName>
        <fullName evidence="1">Uncharacterized protein</fullName>
    </submittedName>
</protein>
<organism evidence="1 2">
    <name type="scientific">Puccinia graminis f. sp. tritici (strain CRL 75-36-700-3 / race SCCL)</name>
    <name type="common">Black stem rust fungus</name>
    <dbReference type="NCBI Taxonomy" id="418459"/>
    <lineage>
        <taxon>Eukaryota</taxon>
        <taxon>Fungi</taxon>
        <taxon>Dikarya</taxon>
        <taxon>Basidiomycota</taxon>
        <taxon>Pucciniomycotina</taxon>
        <taxon>Pucciniomycetes</taxon>
        <taxon>Pucciniales</taxon>
        <taxon>Pucciniaceae</taxon>
        <taxon>Puccinia</taxon>
    </lineage>
</organism>
<gene>
    <name evidence="1" type="ORF">PGTG_04674</name>
</gene>
<dbReference type="STRING" id="418459.E3K3R6"/>
<reference key="1">
    <citation type="submission" date="2007-01" db="EMBL/GenBank/DDBJ databases">
        <title>The Genome Sequence of Puccinia graminis f. sp. tritici Strain CRL 75-36-700-3.</title>
        <authorList>
            <consortium name="The Broad Institute Genome Sequencing Platform"/>
            <person name="Birren B."/>
            <person name="Lander E."/>
            <person name="Galagan J."/>
            <person name="Nusbaum C."/>
            <person name="Devon K."/>
            <person name="Cuomo C."/>
            <person name="Jaffe D."/>
            <person name="Butler J."/>
            <person name="Alvarez P."/>
            <person name="Gnerre S."/>
            <person name="Grabherr M."/>
            <person name="Mauceli E."/>
            <person name="Brockman W."/>
            <person name="Young S."/>
            <person name="LaButti K."/>
            <person name="Sykes S."/>
            <person name="DeCaprio D."/>
            <person name="Crawford M."/>
            <person name="Koehrsen M."/>
            <person name="Engels R."/>
            <person name="Montgomery P."/>
            <person name="Pearson M."/>
            <person name="Howarth C."/>
            <person name="Larson L."/>
            <person name="White J."/>
            <person name="Zeng Q."/>
            <person name="Kodira C."/>
            <person name="Yandava C."/>
            <person name="Alvarado L."/>
            <person name="O'Leary S."/>
            <person name="Szabo L."/>
            <person name="Dean R."/>
            <person name="Schein J."/>
        </authorList>
    </citation>
    <scope>NUCLEOTIDE SEQUENCE</scope>
    <source>
        <strain>CRL 75-36-700-3</strain>
    </source>
</reference>
<accession>E3K3R6</accession>
<dbReference type="HOGENOM" id="CLU_004591_6_2_1"/>
<reference evidence="2" key="2">
    <citation type="journal article" date="2011" name="Proc. Natl. Acad. Sci. U.S.A.">
        <title>Obligate biotrophy features unraveled by the genomic analysis of rust fungi.</title>
        <authorList>
            <person name="Duplessis S."/>
            <person name="Cuomo C.A."/>
            <person name="Lin Y.-C."/>
            <person name="Aerts A."/>
            <person name="Tisserant E."/>
            <person name="Veneault-Fourrey C."/>
            <person name="Joly D.L."/>
            <person name="Hacquard S."/>
            <person name="Amselem J."/>
            <person name="Cantarel B.L."/>
            <person name="Chiu R."/>
            <person name="Coutinho P.M."/>
            <person name="Feau N."/>
            <person name="Field M."/>
            <person name="Frey P."/>
            <person name="Gelhaye E."/>
            <person name="Goldberg J."/>
            <person name="Grabherr M.G."/>
            <person name="Kodira C.D."/>
            <person name="Kohler A."/>
            <person name="Kuees U."/>
            <person name="Lindquist E.A."/>
            <person name="Lucas S.M."/>
            <person name="Mago R."/>
            <person name="Mauceli E."/>
            <person name="Morin E."/>
            <person name="Murat C."/>
            <person name="Pangilinan J.L."/>
            <person name="Park R."/>
            <person name="Pearson M."/>
            <person name="Quesneville H."/>
            <person name="Rouhier N."/>
            <person name="Sakthikumar S."/>
            <person name="Salamov A.A."/>
            <person name="Schmutz J."/>
            <person name="Selles B."/>
            <person name="Shapiro H."/>
            <person name="Tanguay P."/>
            <person name="Tuskan G.A."/>
            <person name="Henrissat B."/>
            <person name="Van de Peer Y."/>
            <person name="Rouze P."/>
            <person name="Ellis J.G."/>
            <person name="Dodds P.N."/>
            <person name="Schein J.E."/>
            <person name="Zhong S."/>
            <person name="Hamelin R.C."/>
            <person name="Grigoriev I.V."/>
            <person name="Szabo L.J."/>
            <person name="Martin F."/>
        </authorList>
    </citation>
    <scope>NUCLEOTIDE SEQUENCE [LARGE SCALE GENOMIC DNA]</scope>
    <source>
        <strain evidence="2">CRL 75-36-700-3 / race SCCL</strain>
    </source>
</reference>
<proteinExistence type="predicted"/>
<sequence>MEYNIHFISTSNVAGALEIAEPIVNQINELATDGSFAYDSTLQDEVLFMTVPLCFLADSPMAAEITNTPIPGGNCNNPCRMCHLGVSDAADRTGIRYIQQFFGIPHLPKPRSWIDTVQKTKNSWDILLNETKKAYEDHLTGGGLADKLQEELIERKRIPSERERINEIEDKEPSRLANPITNMKGFDGCRDTPVEILHVLSLGVVKYLVKDFMGKLKEHQLNEMEARLHSFCSDALHIPPIQAKYMMAHYKSFVGKDFRTIVQVAPFVFFPFMNQQQLDVWIPLCYICSMAFQTHIPNMNEYIQELEAHIKIFMYNIVKMTAQWANKPKFHMLLHLPASIKRYGPPCLFATEKFESFNGVVRHASIHSNRQSPGHDIAITFSNYQVERLLFSGAYLYDAQAQGYFSPSKNVTDVFSTNPAVQQAFGYNPSALSHPQYPCVKRSKVASADIEIVPDEIRELYKNYHIRQLSSLKLNDKESIRKGSFILVNILN</sequence>
<dbReference type="AlphaFoldDB" id="E3K3R6"/>
<dbReference type="OrthoDB" id="2504327at2759"/>
<dbReference type="RefSeq" id="XP_003323137.2">
    <property type="nucleotide sequence ID" value="XM_003323089.2"/>
</dbReference>
<keyword evidence="2" id="KW-1185">Reference proteome</keyword>
<dbReference type="VEuPathDB" id="FungiDB:PGTG_04674"/>
<dbReference type="PANTHER" id="PTHR31912">
    <property type="entry name" value="IP13529P"/>
    <property type="match status" value="1"/>
</dbReference>
<name>E3K3R6_PUCGT</name>